<dbReference type="HOGENOM" id="CLU_774112_0_0_1"/>
<dbReference type="InParanoid" id="A0A0D0DGS3"/>
<gene>
    <name evidence="2" type="ORF">PAXRUDRAFT_10315</name>
</gene>
<feature type="region of interest" description="Disordered" evidence="1">
    <location>
        <begin position="306"/>
        <end position="336"/>
    </location>
</feature>
<dbReference type="AlphaFoldDB" id="A0A0D0DGS3"/>
<dbReference type="EMBL" id="KN824946">
    <property type="protein sequence ID" value="KIK97227.1"/>
    <property type="molecule type" value="Genomic_DNA"/>
</dbReference>
<reference evidence="3" key="2">
    <citation type="submission" date="2015-01" db="EMBL/GenBank/DDBJ databases">
        <title>Evolutionary Origins and Diversification of the Mycorrhizal Mutualists.</title>
        <authorList>
            <consortium name="DOE Joint Genome Institute"/>
            <consortium name="Mycorrhizal Genomics Consortium"/>
            <person name="Kohler A."/>
            <person name="Kuo A."/>
            <person name="Nagy L.G."/>
            <person name="Floudas D."/>
            <person name="Copeland A."/>
            <person name="Barry K.W."/>
            <person name="Cichocki N."/>
            <person name="Veneault-Fourrey C."/>
            <person name="LaButti K."/>
            <person name="Lindquist E.A."/>
            <person name="Lipzen A."/>
            <person name="Lundell T."/>
            <person name="Morin E."/>
            <person name="Murat C."/>
            <person name="Riley R."/>
            <person name="Ohm R."/>
            <person name="Sun H."/>
            <person name="Tunlid A."/>
            <person name="Henrissat B."/>
            <person name="Grigoriev I.V."/>
            <person name="Hibbett D.S."/>
            <person name="Martin F."/>
        </authorList>
    </citation>
    <scope>NUCLEOTIDE SEQUENCE [LARGE SCALE GENOMIC DNA]</scope>
    <source>
        <strain evidence="3">Ve08.2h10</strain>
    </source>
</reference>
<dbReference type="Proteomes" id="UP000054538">
    <property type="component" value="Unassembled WGS sequence"/>
</dbReference>
<evidence type="ECO:0000256" key="1">
    <source>
        <dbReference type="SAM" id="MobiDB-lite"/>
    </source>
</evidence>
<evidence type="ECO:0000313" key="3">
    <source>
        <dbReference type="Proteomes" id="UP000054538"/>
    </source>
</evidence>
<dbReference type="OrthoDB" id="2689961at2759"/>
<keyword evidence="3" id="KW-1185">Reference proteome</keyword>
<protein>
    <submittedName>
        <fullName evidence="2">Uncharacterized protein</fullName>
    </submittedName>
</protein>
<proteinExistence type="predicted"/>
<organism evidence="2 3">
    <name type="scientific">Paxillus rubicundulus Ve08.2h10</name>
    <dbReference type="NCBI Taxonomy" id="930991"/>
    <lineage>
        <taxon>Eukaryota</taxon>
        <taxon>Fungi</taxon>
        <taxon>Dikarya</taxon>
        <taxon>Basidiomycota</taxon>
        <taxon>Agaricomycotina</taxon>
        <taxon>Agaricomycetes</taxon>
        <taxon>Agaricomycetidae</taxon>
        <taxon>Boletales</taxon>
        <taxon>Paxilineae</taxon>
        <taxon>Paxillaceae</taxon>
        <taxon>Paxillus</taxon>
    </lineage>
</organism>
<sequence length="358" mass="38783">MYCLWINVNIFPLTKNPGVHLLGAEHWLSPLSIKDGIKTELFNFIPKEQYMLMTHKDFGESIFDKGNFLKTVTLVKVLKAAFFSKSSLGSVQAPSPKPKAKLWEWRDTSAIFILSGDSALNEKRDKTQINYVEYYNYYHSWLLKGDIWSHSVFSFFNNVLFPATSLHGAGVLQMGAAEEDDDWELKFECDFEEGHTAPALNTPAFAPSAPPSITPLQAALAYAPPRATDIPAPPPAPLPPPHGPTATPVVVSIAAPSISLVMRDLVLGSIQAAPPIPPPPPQPVAPLAAALLGSEPDVNLVEAPIAKPKAKAKQKRKGKTRTTDHNHGGDTGLDTLALPASGACTVVSGTWKSKRRAN</sequence>
<name>A0A0D0DGS3_9AGAM</name>
<feature type="compositionally biased region" description="Basic residues" evidence="1">
    <location>
        <begin position="308"/>
        <end position="320"/>
    </location>
</feature>
<accession>A0A0D0DGS3</accession>
<evidence type="ECO:0000313" key="2">
    <source>
        <dbReference type="EMBL" id="KIK97227.1"/>
    </source>
</evidence>
<reference evidence="2 3" key="1">
    <citation type="submission" date="2014-04" db="EMBL/GenBank/DDBJ databases">
        <authorList>
            <consortium name="DOE Joint Genome Institute"/>
            <person name="Kuo A."/>
            <person name="Kohler A."/>
            <person name="Jargeat P."/>
            <person name="Nagy L.G."/>
            <person name="Floudas D."/>
            <person name="Copeland A."/>
            <person name="Barry K.W."/>
            <person name="Cichocki N."/>
            <person name="Veneault-Fourrey C."/>
            <person name="LaButti K."/>
            <person name="Lindquist E.A."/>
            <person name="Lipzen A."/>
            <person name="Lundell T."/>
            <person name="Morin E."/>
            <person name="Murat C."/>
            <person name="Sun H."/>
            <person name="Tunlid A."/>
            <person name="Henrissat B."/>
            <person name="Grigoriev I.V."/>
            <person name="Hibbett D.S."/>
            <person name="Martin F."/>
            <person name="Nordberg H.P."/>
            <person name="Cantor M.N."/>
            <person name="Hua S.X."/>
        </authorList>
    </citation>
    <scope>NUCLEOTIDE SEQUENCE [LARGE SCALE GENOMIC DNA]</scope>
    <source>
        <strain evidence="2 3">Ve08.2h10</strain>
    </source>
</reference>